<evidence type="ECO:0000256" key="1">
    <source>
        <dbReference type="SAM" id="MobiDB-lite"/>
    </source>
</evidence>
<evidence type="ECO:0000313" key="2">
    <source>
        <dbReference type="EMBL" id="GAA1506926.1"/>
    </source>
</evidence>
<keyword evidence="3" id="KW-1185">Reference proteome</keyword>
<organism evidence="2 3">
    <name type="scientific">Brevibacterium permense</name>
    <dbReference type="NCBI Taxonomy" id="234834"/>
    <lineage>
        <taxon>Bacteria</taxon>
        <taxon>Bacillati</taxon>
        <taxon>Actinomycetota</taxon>
        <taxon>Actinomycetes</taxon>
        <taxon>Micrococcales</taxon>
        <taxon>Brevibacteriaceae</taxon>
        <taxon>Brevibacterium</taxon>
    </lineage>
</organism>
<reference evidence="2 3" key="1">
    <citation type="journal article" date="2019" name="Int. J. Syst. Evol. Microbiol.">
        <title>The Global Catalogue of Microorganisms (GCM) 10K type strain sequencing project: providing services to taxonomists for standard genome sequencing and annotation.</title>
        <authorList>
            <consortium name="The Broad Institute Genomics Platform"/>
            <consortium name="The Broad Institute Genome Sequencing Center for Infectious Disease"/>
            <person name="Wu L."/>
            <person name="Ma J."/>
        </authorList>
    </citation>
    <scope>NUCLEOTIDE SEQUENCE [LARGE SCALE GENOMIC DNA]</scope>
    <source>
        <strain evidence="2 3">JCM 13318</strain>
    </source>
</reference>
<protein>
    <submittedName>
        <fullName evidence="2">Uncharacterized protein</fullName>
    </submittedName>
</protein>
<evidence type="ECO:0000313" key="3">
    <source>
        <dbReference type="Proteomes" id="UP001500177"/>
    </source>
</evidence>
<proteinExistence type="predicted"/>
<feature type="region of interest" description="Disordered" evidence="1">
    <location>
        <begin position="68"/>
        <end position="101"/>
    </location>
</feature>
<comment type="caution">
    <text evidence="2">The sequence shown here is derived from an EMBL/GenBank/DDBJ whole genome shotgun (WGS) entry which is preliminary data.</text>
</comment>
<gene>
    <name evidence="2" type="ORF">GCM10009690_07330</name>
</gene>
<name>A0ABN1ZXZ3_9MICO</name>
<dbReference type="Proteomes" id="UP001500177">
    <property type="component" value="Unassembled WGS sequence"/>
</dbReference>
<dbReference type="EMBL" id="BAAALX010000001">
    <property type="protein sequence ID" value="GAA1506926.1"/>
    <property type="molecule type" value="Genomic_DNA"/>
</dbReference>
<accession>A0ABN1ZXZ3</accession>
<sequence length="101" mass="11028">MLGGATREAKCIYQPAIVVNDRNVSAYEEEFSFGVIEMCDELAGLESCVQGGHDWLRSISLSEIRSRVRAPTTTDHPVDPDQIVGPSLQDVPGEWSHGTTP</sequence>